<keyword evidence="2" id="KW-0472">Membrane</keyword>
<dbReference type="RefSeq" id="XP_024342271.1">
    <property type="nucleotide sequence ID" value="XM_024478620.1"/>
</dbReference>
<feature type="region of interest" description="Disordered" evidence="1">
    <location>
        <begin position="25"/>
        <end position="65"/>
    </location>
</feature>
<evidence type="ECO:0000313" key="4">
    <source>
        <dbReference type="Proteomes" id="UP000194127"/>
    </source>
</evidence>
<feature type="transmembrane region" description="Helical" evidence="2">
    <location>
        <begin position="72"/>
        <end position="92"/>
    </location>
</feature>
<evidence type="ECO:0000313" key="3">
    <source>
        <dbReference type="EMBL" id="OSX65477.1"/>
    </source>
</evidence>
<name>A0A1X6NA03_9APHY</name>
<organism evidence="3 4">
    <name type="scientific">Postia placenta MAD-698-R-SB12</name>
    <dbReference type="NCBI Taxonomy" id="670580"/>
    <lineage>
        <taxon>Eukaryota</taxon>
        <taxon>Fungi</taxon>
        <taxon>Dikarya</taxon>
        <taxon>Basidiomycota</taxon>
        <taxon>Agaricomycotina</taxon>
        <taxon>Agaricomycetes</taxon>
        <taxon>Polyporales</taxon>
        <taxon>Adustoporiaceae</taxon>
        <taxon>Rhodonia</taxon>
    </lineage>
</organism>
<dbReference type="InterPro" id="IPR014807">
    <property type="entry name" value="Coa1"/>
</dbReference>
<evidence type="ECO:0008006" key="5">
    <source>
        <dbReference type="Google" id="ProtNLM"/>
    </source>
</evidence>
<keyword evidence="2" id="KW-1133">Transmembrane helix</keyword>
<accession>A0A1X6NA03</accession>
<dbReference type="Proteomes" id="UP000194127">
    <property type="component" value="Unassembled WGS sequence"/>
</dbReference>
<dbReference type="GO" id="GO:0033617">
    <property type="term" value="P:mitochondrial respiratory chain complex IV assembly"/>
    <property type="evidence" value="ECO:0007669"/>
    <property type="project" value="InterPro"/>
</dbReference>
<dbReference type="GO" id="GO:0005743">
    <property type="term" value="C:mitochondrial inner membrane"/>
    <property type="evidence" value="ECO:0007669"/>
    <property type="project" value="TreeGrafter"/>
</dbReference>
<reference evidence="3 4" key="1">
    <citation type="submission" date="2017-04" db="EMBL/GenBank/DDBJ databases">
        <title>Genome Sequence of the Model Brown-Rot Fungus Postia placenta SB12.</title>
        <authorList>
            <consortium name="DOE Joint Genome Institute"/>
            <person name="Gaskell J."/>
            <person name="Kersten P."/>
            <person name="Larrondo L.F."/>
            <person name="Canessa P."/>
            <person name="Martinez D."/>
            <person name="Hibbett D."/>
            <person name="Schmoll M."/>
            <person name="Kubicek C.P."/>
            <person name="Martinez A.T."/>
            <person name="Yadav J."/>
            <person name="Master E."/>
            <person name="Magnuson J.K."/>
            <person name="James T."/>
            <person name="Yaver D."/>
            <person name="Berka R."/>
            <person name="Labutti K."/>
            <person name="Lipzen A."/>
            <person name="Aerts A."/>
            <person name="Barry K."/>
            <person name="Henrissat B."/>
            <person name="Blanchette R."/>
            <person name="Grigoriev I."/>
            <person name="Cullen D."/>
        </authorList>
    </citation>
    <scope>NUCLEOTIDE SEQUENCE [LARGE SCALE GENOMIC DNA]</scope>
    <source>
        <strain evidence="3 4">MAD-698-R-SB12</strain>
    </source>
</reference>
<evidence type="ECO:0000256" key="1">
    <source>
        <dbReference type="SAM" id="MobiDB-lite"/>
    </source>
</evidence>
<protein>
    <recommendedName>
        <fullName evidence="5">DUF1783-domain-containing protein</fullName>
    </recommendedName>
</protein>
<sequence length="200" mass="22435">MSYFGRSLSTVSLLRPALRGIPRTAQRGYATTTELPRPPPKDLPDPTTFSSPAKARPYKRPQRDLPPIQRRWPIILAFGTVGVGAWVTFIAWTHNQERLSSSVVRHIMDTVRESPELRDVLGEAIRPEPVWWLNGDPHISGAIHLMQGTVDLSFRVKGHRQSGTLYFTSIRKVKGEPFTILRFKVIADDGTVVNIPGTFA</sequence>
<keyword evidence="4" id="KW-1185">Reference proteome</keyword>
<dbReference type="AlphaFoldDB" id="A0A1X6NA03"/>
<gene>
    <name evidence="3" type="ORF">POSPLADRAFT_1044838</name>
</gene>
<dbReference type="GeneID" id="36323570"/>
<dbReference type="Pfam" id="PF08695">
    <property type="entry name" value="Coa1"/>
    <property type="match status" value="1"/>
</dbReference>
<proteinExistence type="predicted"/>
<dbReference type="PANTHER" id="PTHR28523:SF1">
    <property type="entry name" value="CYTOCHROME C OXIDASE ASSEMBLY FACTOR 1"/>
    <property type="match status" value="1"/>
</dbReference>
<dbReference type="PANTHER" id="PTHR28523">
    <property type="entry name" value="CYTOCHROME C OXIDASE ASSEMBLY FACTOR 1"/>
    <property type="match status" value="1"/>
</dbReference>
<evidence type="ECO:0000256" key="2">
    <source>
        <dbReference type="SAM" id="Phobius"/>
    </source>
</evidence>
<dbReference type="OrthoDB" id="2100652at2759"/>
<dbReference type="EMBL" id="KZ110593">
    <property type="protein sequence ID" value="OSX65477.1"/>
    <property type="molecule type" value="Genomic_DNA"/>
</dbReference>
<dbReference type="InterPro" id="IPR042432">
    <property type="entry name" value="Coa1_fungi"/>
</dbReference>
<keyword evidence="2" id="KW-0812">Transmembrane</keyword>